<name>A0A2H3JGV4_WOLCO</name>
<sequence length="76" mass="8617">MLSLSCTPLFVSHYADLLTLTSVPGRDDTRTDIHASVSFNGADRWRLSCFGAVLDKRANRRWYRRAILHLNVSHSA</sequence>
<gene>
    <name evidence="1" type="ORF">WOLCODRAFT_137200</name>
</gene>
<organism evidence="1 2">
    <name type="scientific">Wolfiporia cocos (strain MD-104)</name>
    <name type="common">Brown rot fungus</name>
    <dbReference type="NCBI Taxonomy" id="742152"/>
    <lineage>
        <taxon>Eukaryota</taxon>
        <taxon>Fungi</taxon>
        <taxon>Dikarya</taxon>
        <taxon>Basidiomycota</taxon>
        <taxon>Agaricomycotina</taxon>
        <taxon>Agaricomycetes</taxon>
        <taxon>Polyporales</taxon>
        <taxon>Phaeolaceae</taxon>
        <taxon>Wolfiporia</taxon>
    </lineage>
</organism>
<reference evidence="1 2" key="1">
    <citation type="journal article" date="2012" name="Science">
        <title>The Paleozoic origin of enzymatic lignin decomposition reconstructed from 31 fungal genomes.</title>
        <authorList>
            <person name="Floudas D."/>
            <person name="Binder M."/>
            <person name="Riley R."/>
            <person name="Barry K."/>
            <person name="Blanchette R.A."/>
            <person name="Henrissat B."/>
            <person name="Martinez A.T."/>
            <person name="Otillar R."/>
            <person name="Spatafora J.W."/>
            <person name="Yadav J.S."/>
            <person name="Aerts A."/>
            <person name="Benoit I."/>
            <person name="Boyd A."/>
            <person name="Carlson A."/>
            <person name="Copeland A."/>
            <person name="Coutinho P.M."/>
            <person name="de Vries R.P."/>
            <person name="Ferreira P."/>
            <person name="Findley K."/>
            <person name="Foster B."/>
            <person name="Gaskell J."/>
            <person name="Glotzer D."/>
            <person name="Gorecki P."/>
            <person name="Heitman J."/>
            <person name="Hesse C."/>
            <person name="Hori C."/>
            <person name="Igarashi K."/>
            <person name="Jurgens J.A."/>
            <person name="Kallen N."/>
            <person name="Kersten P."/>
            <person name="Kohler A."/>
            <person name="Kuees U."/>
            <person name="Kumar T.K.A."/>
            <person name="Kuo A."/>
            <person name="LaButti K."/>
            <person name="Larrondo L.F."/>
            <person name="Lindquist E."/>
            <person name="Ling A."/>
            <person name="Lombard V."/>
            <person name="Lucas S."/>
            <person name="Lundell T."/>
            <person name="Martin R."/>
            <person name="McLaughlin D.J."/>
            <person name="Morgenstern I."/>
            <person name="Morin E."/>
            <person name="Murat C."/>
            <person name="Nagy L.G."/>
            <person name="Nolan M."/>
            <person name="Ohm R.A."/>
            <person name="Patyshakuliyeva A."/>
            <person name="Rokas A."/>
            <person name="Ruiz-Duenas F.J."/>
            <person name="Sabat G."/>
            <person name="Salamov A."/>
            <person name="Samejima M."/>
            <person name="Schmutz J."/>
            <person name="Slot J.C."/>
            <person name="St John F."/>
            <person name="Stenlid J."/>
            <person name="Sun H."/>
            <person name="Sun S."/>
            <person name="Syed K."/>
            <person name="Tsang A."/>
            <person name="Wiebenga A."/>
            <person name="Young D."/>
            <person name="Pisabarro A."/>
            <person name="Eastwood D.C."/>
            <person name="Martin F."/>
            <person name="Cullen D."/>
            <person name="Grigoriev I.V."/>
            <person name="Hibbett D.S."/>
        </authorList>
    </citation>
    <scope>NUCLEOTIDE SEQUENCE [LARGE SCALE GENOMIC DNA]</scope>
    <source>
        <strain evidence="1 2">MD-104</strain>
    </source>
</reference>
<evidence type="ECO:0000313" key="2">
    <source>
        <dbReference type="Proteomes" id="UP000218811"/>
    </source>
</evidence>
<keyword evidence="2" id="KW-1185">Reference proteome</keyword>
<protein>
    <submittedName>
        <fullName evidence="1">Uncharacterized protein</fullName>
    </submittedName>
</protein>
<proteinExistence type="predicted"/>
<evidence type="ECO:0000313" key="1">
    <source>
        <dbReference type="EMBL" id="PCH41121.1"/>
    </source>
</evidence>
<accession>A0A2H3JGV4</accession>
<dbReference type="EMBL" id="KB468113">
    <property type="protein sequence ID" value="PCH41121.1"/>
    <property type="molecule type" value="Genomic_DNA"/>
</dbReference>
<dbReference type="Proteomes" id="UP000218811">
    <property type="component" value="Unassembled WGS sequence"/>
</dbReference>
<dbReference type="AlphaFoldDB" id="A0A2H3JGV4"/>